<evidence type="ECO:0000313" key="9">
    <source>
        <dbReference type="EMBL" id="MBM7817279.1"/>
    </source>
</evidence>
<dbReference type="CDD" id="cd16913">
    <property type="entry name" value="YkuD_like"/>
    <property type="match status" value="1"/>
</dbReference>
<dbReference type="GO" id="GO:0016740">
    <property type="term" value="F:transferase activity"/>
    <property type="evidence" value="ECO:0007669"/>
    <property type="project" value="UniProtKB-KW"/>
</dbReference>
<reference evidence="9 12" key="2">
    <citation type="submission" date="2021-01" db="EMBL/GenBank/DDBJ databases">
        <title>Sequencing the genomes of 1000 actinobacteria strains.</title>
        <authorList>
            <person name="Klenk H.-P."/>
        </authorList>
    </citation>
    <scope>NUCLEOTIDE SEQUENCE [LARGE SCALE GENOMIC DNA]</scope>
    <source>
        <strain evidence="9 12">DSM 13657</strain>
    </source>
</reference>
<feature type="chain" id="PRO_5014769580" evidence="7">
    <location>
        <begin position="19"/>
        <end position="263"/>
    </location>
</feature>
<dbReference type="EMBL" id="PNHK01000001">
    <property type="protein sequence ID" value="PMD06566.1"/>
    <property type="molecule type" value="Genomic_DNA"/>
</dbReference>
<protein>
    <submittedName>
        <fullName evidence="9">L,D-peptidoglycan transpeptidase YkuD (ErfK/YbiS/YcfS/YnhG family)</fullName>
    </submittedName>
</protein>
<evidence type="ECO:0000256" key="4">
    <source>
        <dbReference type="ARBA" id="ARBA00022984"/>
    </source>
</evidence>
<dbReference type="PROSITE" id="PS52029">
    <property type="entry name" value="LD_TPASE"/>
    <property type="match status" value="1"/>
</dbReference>
<comment type="caution">
    <text evidence="10">The sequence shown here is derived from an EMBL/GenBank/DDBJ whole genome shotgun (WGS) entry which is preliminary data.</text>
</comment>
<keyword evidence="3 6" id="KW-0133">Cell shape</keyword>
<feature type="domain" description="L,D-TPase catalytic" evidence="8">
    <location>
        <begin position="94"/>
        <end position="254"/>
    </location>
</feature>
<dbReference type="PANTHER" id="PTHR38589:SF1">
    <property type="entry name" value="BLR0621 PROTEIN"/>
    <property type="match status" value="1"/>
</dbReference>
<dbReference type="GO" id="GO:0009252">
    <property type="term" value="P:peptidoglycan biosynthetic process"/>
    <property type="evidence" value="ECO:0007669"/>
    <property type="project" value="UniProtKB-UniPathway"/>
</dbReference>
<gene>
    <name evidence="10" type="ORF">CJ199_04190</name>
    <name evidence="9" type="ORF">JOE56_001973</name>
</gene>
<keyword evidence="12" id="KW-1185">Reference proteome</keyword>
<sequence>MFVKKTVTLALCTGGVLAAITAYPAVSDEQQELQPPALRTPAPALKDDPSQSTYLEAPRVNLGTDRTTQGLIPGVGPNTMAQLPSDARQVLVATSAQPSDTASSLRLYEYRDGKWQHVKAFASHNGRAGWRENRTEGDETTPAGVFSLSDAGGTLKNPGSKLPYTQDTNLSATAQNVYGPDYAEVFDYVIAIDFNRVTGTAPTNTERPHGKKIGGGIWLHVDHGKGTNGCVTVQKDEMAWLLRNLDPGKNPHIVMGDQAFISK</sequence>
<reference evidence="10 11" key="1">
    <citation type="submission" date="2017-09" db="EMBL/GenBank/DDBJ databases">
        <title>Bacterial strain isolated from the female urinary microbiota.</title>
        <authorList>
            <person name="Thomas-White K."/>
            <person name="Kumar N."/>
            <person name="Forster S."/>
            <person name="Putonti C."/>
            <person name="Lawley T."/>
            <person name="Wolfe A.J."/>
        </authorList>
    </citation>
    <scope>NUCLEOTIDE SEQUENCE [LARGE SCALE GENOMIC DNA]</scope>
    <source>
        <strain evidence="10 11">UMB1301</strain>
    </source>
</reference>
<dbReference type="UniPathway" id="UPA00219"/>
<name>A0A2N6VR32_9MICO</name>
<keyword evidence="7" id="KW-0732">Signal</keyword>
<organism evidence="10 11">
    <name type="scientific">Brevibacterium paucivorans</name>
    <dbReference type="NCBI Taxonomy" id="170994"/>
    <lineage>
        <taxon>Bacteria</taxon>
        <taxon>Bacillati</taxon>
        <taxon>Actinomycetota</taxon>
        <taxon>Actinomycetes</taxon>
        <taxon>Micrococcales</taxon>
        <taxon>Brevibacteriaceae</taxon>
        <taxon>Brevibacterium</taxon>
    </lineage>
</organism>
<evidence type="ECO:0000313" key="11">
    <source>
        <dbReference type="Proteomes" id="UP000235598"/>
    </source>
</evidence>
<evidence type="ECO:0000256" key="5">
    <source>
        <dbReference type="ARBA" id="ARBA00023316"/>
    </source>
</evidence>
<dbReference type="EMBL" id="JAFBCP010000001">
    <property type="protein sequence ID" value="MBM7817279.1"/>
    <property type="molecule type" value="Genomic_DNA"/>
</dbReference>
<dbReference type="OrthoDB" id="186490at2"/>
<feature type="active site" description="Proton donor/acceptor" evidence="6">
    <location>
        <position position="220"/>
    </location>
</feature>
<keyword evidence="2" id="KW-0808">Transferase</keyword>
<keyword evidence="5 6" id="KW-0961">Cell wall biogenesis/degradation</keyword>
<dbReference type="InterPro" id="IPR005490">
    <property type="entry name" value="LD_TPept_cat_dom"/>
</dbReference>
<dbReference type="SUPFAM" id="SSF141523">
    <property type="entry name" value="L,D-transpeptidase catalytic domain-like"/>
    <property type="match status" value="1"/>
</dbReference>
<dbReference type="InterPro" id="IPR038063">
    <property type="entry name" value="Transpep_catalytic_dom"/>
</dbReference>
<dbReference type="RefSeq" id="WP_102238207.1">
    <property type="nucleotide sequence ID" value="NZ_BAAAIM010000005.1"/>
</dbReference>
<accession>A0A2N6VR32</accession>
<evidence type="ECO:0000313" key="12">
    <source>
        <dbReference type="Proteomes" id="UP000809290"/>
    </source>
</evidence>
<dbReference type="PANTHER" id="PTHR38589">
    <property type="entry name" value="BLR0621 PROTEIN"/>
    <property type="match status" value="1"/>
</dbReference>
<dbReference type="GO" id="GO:0008360">
    <property type="term" value="P:regulation of cell shape"/>
    <property type="evidence" value="ECO:0007669"/>
    <property type="project" value="UniProtKB-UniRule"/>
</dbReference>
<evidence type="ECO:0000256" key="6">
    <source>
        <dbReference type="PROSITE-ProRule" id="PRU01373"/>
    </source>
</evidence>
<dbReference type="Pfam" id="PF03734">
    <property type="entry name" value="YkuD"/>
    <property type="match status" value="1"/>
</dbReference>
<dbReference type="AlphaFoldDB" id="A0A2N6VR32"/>
<evidence type="ECO:0000313" key="10">
    <source>
        <dbReference type="EMBL" id="PMD06566.1"/>
    </source>
</evidence>
<dbReference type="Proteomes" id="UP000809290">
    <property type="component" value="Unassembled WGS sequence"/>
</dbReference>
<dbReference type="Proteomes" id="UP000235598">
    <property type="component" value="Unassembled WGS sequence"/>
</dbReference>
<evidence type="ECO:0000256" key="2">
    <source>
        <dbReference type="ARBA" id="ARBA00022679"/>
    </source>
</evidence>
<evidence type="ECO:0000256" key="3">
    <source>
        <dbReference type="ARBA" id="ARBA00022960"/>
    </source>
</evidence>
<evidence type="ECO:0000256" key="1">
    <source>
        <dbReference type="ARBA" id="ARBA00004752"/>
    </source>
</evidence>
<feature type="active site" description="Nucleophile" evidence="6">
    <location>
        <position position="230"/>
    </location>
</feature>
<feature type="signal peptide" evidence="7">
    <location>
        <begin position="1"/>
        <end position="18"/>
    </location>
</feature>
<proteinExistence type="predicted"/>
<evidence type="ECO:0000256" key="7">
    <source>
        <dbReference type="SAM" id="SignalP"/>
    </source>
</evidence>
<keyword evidence="4 6" id="KW-0573">Peptidoglycan synthesis</keyword>
<evidence type="ECO:0000259" key="8">
    <source>
        <dbReference type="PROSITE" id="PS52029"/>
    </source>
</evidence>
<dbReference type="GO" id="GO:0071555">
    <property type="term" value="P:cell wall organization"/>
    <property type="evidence" value="ECO:0007669"/>
    <property type="project" value="UniProtKB-UniRule"/>
</dbReference>
<comment type="pathway">
    <text evidence="1 6">Cell wall biogenesis; peptidoglycan biosynthesis.</text>
</comment>